<protein>
    <submittedName>
        <fullName evidence="2">Uncharacterized protein</fullName>
    </submittedName>
</protein>
<evidence type="ECO:0000313" key="3">
    <source>
        <dbReference type="Proteomes" id="UP001457282"/>
    </source>
</evidence>
<keyword evidence="3" id="KW-1185">Reference proteome</keyword>
<comment type="caution">
    <text evidence="2">The sequence shown here is derived from an EMBL/GenBank/DDBJ whole genome shotgun (WGS) entry which is preliminary data.</text>
</comment>
<dbReference type="Proteomes" id="UP001457282">
    <property type="component" value="Unassembled WGS sequence"/>
</dbReference>
<feature type="compositionally biased region" description="Basic and acidic residues" evidence="1">
    <location>
        <begin position="176"/>
        <end position="187"/>
    </location>
</feature>
<evidence type="ECO:0000256" key="1">
    <source>
        <dbReference type="SAM" id="MobiDB-lite"/>
    </source>
</evidence>
<dbReference type="AlphaFoldDB" id="A0AAW1Y4U2"/>
<gene>
    <name evidence="2" type="ORF">M0R45_009373</name>
</gene>
<organism evidence="2 3">
    <name type="scientific">Rubus argutus</name>
    <name type="common">Southern blackberry</name>
    <dbReference type="NCBI Taxonomy" id="59490"/>
    <lineage>
        <taxon>Eukaryota</taxon>
        <taxon>Viridiplantae</taxon>
        <taxon>Streptophyta</taxon>
        <taxon>Embryophyta</taxon>
        <taxon>Tracheophyta</taxon>
        <taxon>Spermatophyta</taxon>
        <taxon>Magnoliopsida</taxon>
        <taxon>eudicotyledons</taxon>
        <taxon>Gunneridae</taxon>
        <taxon>Pentapetalae</taxon>
        <taxon>rosids</taxon>
        <taxon>fabids</taxon>
        <taxon>Rosales</taxon>
        <taxon>Rosaceae</taxon>
        <taxon>Rosoideae</taxon>
        <taxon>Rosoideae incertae sedis</taxon>
        <taxon>Rubus</taxon>
    </lineage>
</organism>
<sequence>MKEASLGSSVMVAAHGSTPKIRISEIFEYLSFINSVKRSMVLEIDHLRANYSCIKMRLYMYSVKEIPLYGLAEDEPSTRLFKTVNSNSEFDDNWMMINVNADSEHQLISTALVIQSIDSDRMEVKKLKHFAQKQVDAKSVALLLASNEAQEKILKHEETRSDAATHLESSCNEIRPAIEEQEREESSQAKPADSNIENEIKLLPN</sequence>
<evidence type="ECO:0000313" key="2">
    <source>
        <dbReference type="EMBL" id="KAK9943776.1"/>
    </source>
</evidence>
<name>A0AAW1Y4U2_RUBAR</name>
<accession>A0AAW1Y4U2</accession>
<proteinExistence type="predicted"/>
<feature type="region of interest" description="Disordered" evidence="1">
    <location>
        <begin position="159"/>
        <end position="205"/>
    </location>
</feature>
<reference evidence="2 3" key="1">
    <citation type="journal article" date="2023" name="G3 (Bethesda)">
        <title>A chromosome-length genome assembly and annotation of blackberry (Rubus argutus, cv. 'Hillquist').</title>
        <authorList>
            <person name="Bruna T."/>
            <person name="Aryal R."/>
            <person name="Dudchenko O."/>
            <person name="Sargent D.J."/>
            <person name="Mead D."/>
            <person name="Buti M."/>
            <person name="Cavallini A."/>
            <person name="Hytonen T."/>
            <person name="Andres J."/>
            <person name="Pham M."/>
            <person name="Weisz D."/>
            <person name="Mascagni F."/>
            <person name="Usai G."/>
            <person name="Natali L."/>
            <person name="Bassil N."/>
            <person name="Fernandez G.E."/>
            <person name="Lomsadze A."/>
            <person name="Armour M."/>
            <person name="Olukolu B."/>
            <person name="Poorten T."/>
            <person name="Britton C."/>
            <person name="Davik J."/>
            <person name="Ashrafi H."/>
            <person name="Aiden E.L."/>
            <person name="Borodovsky M."/>
            <person name="Worthington M."/>
        </authorList>
    </citation>
    <scope>NUCLEOTIDE SEQUENCE [LARGE SCALE GENOMIC DNA]</scope>
    <source>
        <strain evidence="2">PI 553951</strain>
    </source>
</reference>
<dbReference type="EMBL" id="JBEDUW010000002">
    <property type="protein sequence ID" value="KAK9943776.1"/>
    <property type="molecule type" value="Genomic_DNA"/>
</dbReference>